<dbReference type="PROSITE" id="PS51257">
    <property type="entry name" value="PROKAR_LIPOPROTEIN"/>
    <property type="match status" value="1"/>
</dbReference>
<dbReference type="KEGG" id="nwl:NWFMUON74_33540"/>
<protein>
    <recommendedName>
        <fullName evidence="2">DUF4440 domain-containing protein</fullName>
    </recommendedName>
</protein>
<keyword evidence="4" id="KW-1185">Reference proteome</keyword>
<dbReference type="EMBL" id="AP023396">
    <property type="protein sequence ID" value="BCK55582.1"/>
    <property type="molecule type" value="Genomic_DNA"/>
</dbReference>
<dbReference type="SUPFAM" id="SSF54427">
    <property type="entry name" value="NTF2-like"/>
    <property type="match status" value="1"/>
</dbReference>
<reference evidence="3 4" key="1">
    <citation type="submission" date="2020-08" db="EMBL/GenBank/DDBJ databases">
        <title>Genome Sequencing of Nocardia wallacei strain FMUON74 and assembly.</title>
        <authorList>
            <person name="Toyokawa M."/>
            <person name="Uesaka K."/>
        </authorList>
    </citation>
    <scope>NUCLEOTIDE SEQUENCE [LARGE SCALE GENOMIC DNA]</scope>
    <source>
        <strain evidence="3 4">FMUON74</strain>
    </source>
</reference>
<evidence type="ECO:0000313" key="3">
    <source>
        <dbReference type="EMBL" id="BCK55582.1"/>
    </source>
</evidence>
<evidence type="ECO:0000313" key="4">
    <source>
        <dbReference type="Proteomes" id="UP000516173"/>
    </source>
</evidence>
<evidence type="ECO:0000259" key="2">
    <source>
        <dbReference type="Pfam" id="PF14534"/>
    </source>
</evidence>
<feature type="domain" description="DUF4440" evidence="2">
    <location>
        <begin position="41"/>
        <end position="153"/>
    </location>
</feature>
<dbReference type="AlphaFoldDB" id="A0A7G1KK74"/>
<gene>
    <name evidence="3" type="ORF">NWFMUON74_33540</name>
</gene>
<dbReference type="RefSeq" id="WP_187688665.1">
    <property type="nucleotide sequence ID" value="NZ_AP023396.1"/>
</dbReference>
<dbReference type="GeneID" id="80347885"/>
<dbReference type="Proteomes" id="UP000516173">
    <property type="component" value="Chromosome"/>
</dbReference>
<evidence type="ECO:0000256" key="1">
    <source>
        <dbReference type="SAM" id="SignalP"/>
    </source>
</evidence>
<dbReference type="InterPro" id="IPR032710">
    <property type="entry name" value="NTF2-like_dom_sf"/>
</dbReference>
<accession>A0A7G1KK74</accession>
<dbReference type="Gene3D" id="3.10.450.50">
    <property type="match status" value="1"/>
</dbReference>
<dbReference type="NCBIfam" id="TIGR02246">
    <property type="entry name" value="SgcJ/EcaC family oxidoreductase"/>
    <property type="match status" value="1"/>
</dbReference>
<organism evidence="3 4">
    <name type="scientific">Nocardia wallacei</name>
    <dbReference type="NCBI Taxonomy" id="480035"/>
    <lineage>
        <taxon>Bacteria</taxon>
        <taxon>Bacillati</taxon>
        <taxon>Actinomycetota</taxon>
        <taxon>Actinomycetes</taxon>
        <taxon>Mycobacteriales</taxon>
        <taxon>Nocardiaceae</taxon>
        <taxon>Nocardia</taxon>
    </lineage>
</organism>
<dbReference type="Pfam" id="PF14534">
    <property type="entry name" value="DUF4440"/>
    <property type="match status" value="1"/>
</dbReference>
<dbReference type="InterPro" id="IPR027843">
    <property type="entry name" value="DUF4440"/>
</dbReference>
<keyword evidence="1" id="KW-0732">Signal</keyword>
<feature type="signal peptide" evidence="1">
    <location>
        <begin position="1"/>
        <end position="21"/>
    </location>
</feature>
<dbReference type="InterPro" id="IPR011944">
    <property type="entry name" value="Steroid_delta5-4_isomerase"/>
</dbReference>
<name>A0A7G1KK74_9NOCA</name>
<feature type="chain" id="PRO_5028948602" description="DUF4440 domain-containing protein" evidence="1">
    <location>
        <begin position="22"/>
        <end position="167"/>
    </location>
</feature>
<sequence length="167" mass="17868">MRKTVYLAVALAALTSAAVTACSGDGSGSGGADAGDEAALADLEQRQWHAWERADGRGFAATFTEDADFVAVTGEHIHGRRAIAESMQQGFDTFMAGTRVRPAQDRRVRFLSPDLAIVISSGVCVLRPGATECRPQDLSIQTRTAIKRDGHWLFTAFHNGRISPPPA</sequence>
<proteinExistence type="predicted"/>